<dbReference type="InterPro" id="IPR002213">
    <property type="entry name" value="UDP_glucos_trans"/>
</dbReference>
<evidence type="ECO:0000256" key="4">
    <source>
        <dbReference type="RuleBase" id="RU003718"/>
    </source>
</evidence>
<keyword evidence="3 4" id="KW-0808">Transferase</keyword>
<keyword evidence="7" id="KW-1185">Reference proteome</keyword>
<evidence type="ECO:0000256" key="1">
    <source>
        <dbReference type="ARBA" id="ARBA00009995"/>
    </source>
</evidence>
<dbReference type="Proteomes" id="UP000489600">
    <property type="component" value="Unassembled WGS sequence"/>
</dbReference>
<dbReference type="FunFam" id="3.40.50.2000:FF:000020">
    <property type="entry name" value="Glycosyltransferase"/>
    <property type="match status" value="1"/>
</dbReference>
<evidence type="ECO:0000256" key="5">
    <source>
        <dbReference type="SAM" id="Phobius"/>
    </source>
</evidence>
<dbReference type="Pfam" id="PF00201">
    <property type="entry name" value="UDPGT"/>
    <property type="match status" value="1"/>
</dbReference>
<protein>
    <submittedName>
        <fullName evidence="6">Uncharacterized protein</fullName>
    </submittedName>
</protein>
<dbReference type="PANTHER" id="PTHR48048:SF30">
    <property type="entry name" value="GLYCOSYLTRANSFERASE"/>
    <property type="match status" value="1"/>
</dbReference>
<keyword evidence="5" id="KW-0812">Transmembrane</keyword>
<dbReference type="PROSITE" id="PS00375">
    <property type="entry name" value="UDPGT"/>
    <property type="match status" value="1"/>
</dbReference>
<organism evidence="6 7">
    <name type="scientific">Arabis nemorensis</name>
    <dbReference type="NCBI Taxonomy" id="586526"/>
    <lineage>
        <taxon>Eukaryota</taxon>
        <taxon>Viridiplantae</taxon>
        <taxon>Streptophyta</taxon>
        <taxon>Embryophyta</taxon>
        <taxon>Tracheophyta</taxon>
        <taxon>Spermatophyta</taxon>
        <taxon>Magnoliopsida</taxon>
        <taxon>eudicotyledons</taxon>
        <taxon>Gunneridae</taxon>
        <taxon>Pentapetalae</taxon>
        <taxon>rosids</taxon>
        <taxon>malvids</taxon>
        <taxon>Brassicales</taxon>
        <taxon>Brassicaceae</taxon>
        <taxon>Arabideae</taxon>
        <taxon>Arabis</taxon>
    </lineage>
</organism>
<dbReference type="SUPFAM" id="SSF53756">
    <property type="entry name" value="UDP-Glycosyltransferase/glycogen phosphorylase"/>
    <property type="match status" value="1"/>
</dbReference>
<sequence>MIIDLFCTAVLDITGDFTFPVYYFFTSGAACLASCFYLPIIHETTVGKNLRDVETLHIPGVLPIKGSDMPTVVLERDDEVCDAFIMFCKQLSKSSGILINTYDALENRAIKAITEELCFRNIYPIGPLIVQGRTGDKNGDNADSCLSWLDSQPEQSVVFLCFGSLGLFSEEQLKEIAIGLEKSEQRFLWVVRNPPELQNQTEPDLKSLLPDGFLDRTGNRGMVVKSWAPQVPVLKHKAIDGFVTHCGWNSILESICAGVPMVAWPLYAEQRFNRVVIVEEIKIAIPMNESETGFVSSTEVEKRVREIMQESPVTERTKAMKNAAESALSETGSSHTAFIELLQSWSSK</sequence>
<dbReference type="PANTHER" id="PTHR48048">
    <property type="entry name" value="GLYCOSYLTRANSFERASE"/>
    <property type="match status" value="1"/>
</dbReference>
<dbReference type="AlphaFoldDB" id="A0A565BYZ1"/>
<dbReference type="InterPro" id="IPR035595">
    <property type="entry name" value="UDP_glycos_trans_CS"/>
</dbReference>
<keyword evidence="2 4" id="KW-0328">Glycosyltransferase</keyword>
<dbReference type="InterPro" id="IPR050481">
    <property type="entry name" value="UDP-glycosyltransf_plant"/>
</dbReference>
<keyword evidence="5" id="KW-0472">Membrane</keyword>
<dbReference type="CDD" id="cd03784">
    <property type="entry name" value="GT1_Gtf-like"/>
    <property type="match status" value="1"/>
</dbReference>
<dbReference type="GO" id="GO:0035251">
    <property type="term" value="F:UDP-glucosyltransferase activity"/>
    <property type="evidence" value="ECO:0007669"/>
    <property type="project" value="InterPro"/>
</dbReference>
<dbReference type="Gene3D" id="3.40.50.2000">
    <property type="entry name" value="Glycogen Phosphorylase B"/>
    <property type="match status" value="2"/>
</dbReference>
<evidence type="ECO:0000313" key="7">
    <source>
        <dbReference type="Proteomes" id="UP000489600"/>
    </source>
</evidence>
<proteinExistence type="inferred from homology"/>
<dbReference type="EMBL" id="CABITT030000005">
    <property type="protein sequence ID" value="VVB06547.1"/>
    <property type="molecule type" value="Genomic_DNA"/>
</dbReference>
<reference evidence="6" key="1">
    <citation type="submission" date="2019-07" db="EMBL/GenBank/DDBJ databases">
        <authorList>
            <person name="Dittberner H."/>
        </authorList>
    </citation>
    <scope>NUCLEOTIDE SEQUENCE [LARGE SCALE GENOMIC DNA]</scope>
</reference>
<dbReference type="OrthoDB" id="5835829at2759"/>
<accession>A0A565BYZ1</accession>
<evidence type="ECO:0000256" key="3">
    <source>
        <dbReference type="ARBA" id="ARBA00022679"/>
    </source>
</evidence>
<comment type="caution">
    <text evidence="6">The sequence shown here is derived from an EMBL/GenBank/DDBJ whole genome shotgun (WGS) entry which is preliminary data.</text>
</comment>
<evidence type="ECO:0000256" key="2">
    <source>
        <dbReference type="ARBA" id="ARBA00022676"/>
    </source>
</evidence>
<comment type="similarity">
    <text evidence="1 4">Belongs to the UDP-glycosyltransferase family.</text>
</comment>
<evidence type="ECO:0000313" key="6">
    <source>
        <dbReference type="EMBL" id="VVB06547.1"/>
    </source>
</evidence>
<keyword evidence="5" id="KW-1133">Transmembrane helix</keyword>
<gene>
    <name evidence="6" type="ORF">ANE_LOCUS16991</name>
</gene>
<feature type="transmembrane region" description="Helical" evidence="5">
    <location>
        <begin position="21"/>
        <end position="41"/>
    </location>
</feature>
<name>A0A565BYZ1_9BRAS</name>